<dbReference type="PANTHER" id="PTHR31286">
    <property type="entry name" value="GLYCINE-RICH CELL WALL STRUCTURAL PROTEIN 1.8-LIKE"/>
    <property type="match status" value="1"/>
</dbReference>
<name>A0A7N2LXM6_QUELO</name>
<dbReference type="InterPro" id="IPR025836">
    <property type="entry name" value="Zn_knuckle_CX2CX4HX4C"/>
</dbReference>
<keyword evidence="5" id="KW-1185">Reference proteome</keyword>
<evidence type="ECO:0000259" key="2">
    <source>
        <dbReference type="Pfam" id="PF14111"/>
    </source>
</evidence>
<dbReference type="PANTHER" id="PTHR31286:SF167">
    <property type="entry name" value="OS09G0268800 PROTEIN"/>
    <property type="match status" value="1"/>
</dbReference>
<evidence type="ECO:0000313" key="4">
    <source>
        <dbReference type="EnsemblPlants" id="QL06p008405:mrna"/>
    </source>
</evidence>
<feature type="region of interest" description="Disordered" evidence="1">
    <location>
        <begin position="363"/>
        <end position="395"/>
    </location>
</feature>
<feature type="domain" description="Zinc knuckle CX2CX4HX4C" evidence="3">
    <location>
        <begin position="168"/>
        <end position="214"/>
    </location>
</feature>
<protein>
    <recommendedName>
        <fullName evidence="6">DUF4283 domain-containing protein</fullName>
    </recommendedName>
</protein>
<dbReference type="InterPro" id="IPR025558">
    <property type="entry name" value="DUF4283"/>
</dbReference>
<reference evidence="4 5" key="1">
    <citation type="journal article" date="2016" name="G3 (Bethesda)">
        <title>First Draft Assembly and Annotation of the Genome of a California Endemic Oak Quercus lobata Nee (Fagaceae).</title>
        <authorList>
            <person name="Sork V.L."/>
            <person name="Fitz-Gibbon S.T."/>
            <person name="Puiu D."/>
            <person name="Crepeau M."/>
            <person name="Gugger P.F."/>
            <person name="Sherman R."/>
            <person name="Stevens K."/>
            <person name="Langley C.H."/>
            <person name="Pellegrini M."/>
            <person name="Salzberg S.L."/>
        </authorList>
    </citation>
    <scope>NUCLEOTIDE SEQUENCE [LARGE SCALE GENOMIC DNA]</scope>
    <source>
        <strain evidence="4 5">cv. SW786</strain>
    </source>
</reference>
<dbReference type="EMBL" id="LRBV02000006">
    <property type="status" value="NOT_ANNOTATED_CDS"/>
    <property type="molecule type" value="Genomic_DNA"/>
</dbReference>
<dbReference type="EnsemblPlants" id="QL06p008405:mrna">
    <property type="protein sequence ID" value="QL06p008405:mrna"/>
    <property type="gene ID" value="QL06p008405"/>
</dbReference>
<dbReference type="InParanoid" id="A0A7N2LXM6"/>
<dbReference type="AlphaFoldDB" id="A0A7N2LXM6"/>
<accession>A0A7N2LXM6</accession>
<sequence>MDELAQKWKKLSLTNVEGRRVDLSKKKKAGSHVVAAKFLTRRNINIEVVARTFRPIWRTRDNFEINDAGGNVILFYFELEVDAVKVLMGEPWAFDRHLVVMERYDSSVPIQDLKFSSTSFWVQIHELPFSFMSMEVAISIGESIGDVIPTKDSSELKGSNYMRIRVVIDITKPLCRGRRVTWDQDSDGWVSFKYERLPNLCYWCGSLCHDDKECILWLQSFEEHSQRTKIMSHRVTERSILGKDVSPVSNGQVTNQMTVVVSEVTSEKGSMASREGTKLNPVSPDFEEVLRDLDESINAFPGTLNADSNISNHREEKGEEMTLLEVPVLQAKNKLILEDRLHESGGIQKEIISVGRFQVGWTVGDGEKKGKKSGGGRNKDKTHARNKSPSKGDVINLNTLDSIPDKRSGQKKGTWSRIMLRPNSTSEMDCMVEEIGPKRKDNKLTDVEVVPHAKKLKKAESFVVQSNVAINHSGSAEVVEQPHRVQ</sequence>
<dbReference type="Pfam" id="PF14111">
    <property type="entry name" value="DUF4283"/>
    <property type="match status" value="1"/>
</dbReference>
<dbReference type="Gramene" id="QL06p008405:mrna">
    <property type="protein sequence ID" value="QL06p008405:mrna"/>
    <property type="gene ID" value="QL06p008405"/>
</dbReference>
<reference evidence="4" key="2">
    <citation type="submission" date="2021-01" db="UniProtKB">
        <authorList>
            <consortium name="EnsemblPlants"/>
        </authorList>
    </citation>
    <scope>IDENTIFICATION</scope>
</reference>
<proteinExistence type="predicted"/>
<organism evidence="4 5">
    <name type="scientific">Quercus lobata</name>
    <name type="common">Valley oak</name>
    <dbReference type="NCBI Taxonomy" id="97700"/>
    <lineage>
        <taxon>Eukaryota</taxon>
        <taxon>Viridiplantae</taxon>
        <taxon>Streptophyta</taxon>
        <taxon>Embryophyta</taxon>
        <taxon>Tracheophyta</taxon>
        <taxon>Spermatophyta</taxon>
        <taxon>Magnoliopsida</taxon>
        <taxon>eudicotyledons</taxon>
        <taxon>Gunneridae</taxon>
        <taxon>Pentapetalae</taxon>
        <taxon>rosids</taxon>
        <taxon>fabids</taxon>
        <taxon>Fagales</taxon>
        <taxon>Fagaceae</taxon>
        <taxon>Quercus</taxon>
    </lineage>
</organism>
<dbReference type="Pfam" id="PF14392">
    <property type="entry name" value="zf-CCHC_4"/>
    <property type="match status" value="1"/>
</dbReference>
<dbReference type="InterPro" id="IPR040256">
    <property type="entry name" value="At4g02000-like"/>
</dbReference>
<feature type="domain" description="DUF4283" evidence="2">
    <location>
        <begin position="34"/>
        <end position="107"/>
    </location>
</feature>
<evidence type="ECO:0000259" key="3">
    <source>
        <dbReference type="Pfam" id="PF14392"/>
    </source>
</evidence>
<dbReference type="Proteomes" id="UP000594261">
    <property type="component" value="Chromosome 6"/>
</dbReference>
<evidence type="ECO:0000313" key="5">
    <source>
        <dbReference type="Proteomes" id="UP000594261"/>
    </source>
</evidence>
<evidence type="ECO:0000256" key="1">
    <source>
        <dbReference type="SAM" id="MobiDB-lite"/>
    </source>
</evidence>
<evidence type="ECO:0008006" key="6">
    <source>
        <dbReference type="Google" id="ProtNLM"/>
    </source>
</evidence>